<keyword evidence="3" id="KW-1185">Reference proteome</keyword>
<proteinExistence type="predicted"/>
<gene>
    <name evidence="2" type="ORF">GOP47_0010782</name>
</gene>
<dbReference type="AlphaFoldDB" id="A0A9D4UVR6"/>
<reference evidence="2" key="1">
    <citation type="submission" date="2021-01" db="EMBL/GenBank/DDBJ databases">
        <title>Adiantum capillus-veneris genome.</title>
        <authorList>
            <person name="Fang Y."/>
            <person name="Liao Q."/>
        </authorList>
    </citation>
    <scope>NUCLEOTIDE SEQUENCE</scope>
    <source>
        <strain evidence="2">H3</strain>
        <tissue evidence="2">Leaf</tissue>
    </source>
</reference>
<feature type="compositionally biased region" description="Polar residues" evidence="1">
    <location>
        <begin position="95"/>
        <end position="111"/>
    </location>
</feature>
<sequence length="226" mass="25927">MESHMQNEQIGITDLSTSHDQIESAHQLSFMRLLQGDYFQDDTDLPRVEGYADINSEFPSANNQHEIPWQGEDSTNIQSNLRLAWEIVESDKENNPNSSSKQPMQRNQSPSKKTRVIDLLRVPMSEVSVRQAPREAFVDYTNSLILTSSQYIASMKAKNAKKDEIAKAREQKKVEKEQRRFESLAELDARRRRQEEAAQAKSSKKNNSLLKLGCELFFGRVVPQKV</sequence>
<evidence type="ECO:0000313" key="3">
    <source>
        <dbReference type="Proteomes" id="UP000886520"/>
    </source>
</evidence>
<organism evidence="2 3">
    <name type="scientific">Adiantum capillus-veneris</name>
    <name type="common">Maidenhair fern</name>
    <dbReference type="NCBI Taxonomy" id="13818"/>
    <lineage>
        <taxon>Eukaryota</taxon>
        <taxon>Viridiplantae</taxon>
        <taxon>Streptophyta</taxon>
        <taxon>Embryophyta</taxon>
        <taxon>Tracheophyta</taxon>
        <taxon>Polypodiopsida</taxon>
        <taxon>Polypodiidae</taxon>
        <taxon>Polypodiales</taxon>
        <taxon>Pteridineae</taxon>
        <taxon>Pteridaceae</taxon>
        <taxon>Vittarioideae</taxon>
        <taxon>Adiantum</taxon>
    </lineage>
</organism>
<feature type="region of interest" description="Disordered" evidence="1">
    <location>
        <begin position="185"/>
        <end position="205"/>
    </location>
</feature>
<accession>A0A9D4UVR6</accession>
<protein>
    <submittedName>
        <fullName evidence="2">Uncharacterized protein</fullName>
    </submittedName>
</protein>
<evidence type="ECO:0000313" key="2">
    <source>
        <dbReference type="EMBL" id="KAI5074821.1"/>
    </source>
</evidence>
<dbReference type="EMBL" id="JABFUD020000010">
    <property type="protein sequence ID" value="KAI5074821.1"/>
    <property type="molecule type" value="Genomic_DNA"/>
</dbReference>
<feature type="compositionally biased region" description="Basic and acidic residues" evidence="1">
    <location>
        <begin position="185"/>
        <end position="198"/>
    </location>
</feature>
<name>A0A9D4UVR6_ADICA</name>
<comment type="caution">
    <text evidence="2">The sequence shown here is derived from an EMBL/GenBank/DDBJ whole genome shotgun (WGS) entry which is preliminary data.</text>
</comment>
<evidence type="ECO:0000256" key="1">
    <source>
        <dbReference type="SAM" id="MobiDB-lite"/>
    </source>
</evidence>
<feature type="region of interest" description="Disordered" evidence="1">
    <location>
        <begin position="92"/>
        <end position="114"/>
    </location>
</feature>
<dbReference type="OrthoDB" id="2003020at2759"/>
<dbReference type="Proteomes" id="UP000886520">
    <property type="component" value="Chromosome 10"/>
</dbReference>